<dbReference type="Gene3D" id="3.30.200.20">
    <property type="entry name" value="Phosphorylase Kinase, domain 1"/>
    <property type="match status" value="1"/>
</dbReference>
<keyword evidence="3" id="KW-0808">Transferase</keyword>
<evidence type="ECO:0000256" key="6">
    <source>
        <dbReference type="ARBA" id="ARBA00022840"/>
    </source>
</evidence>
<dbReference type="Gene3D" id="1.10.510.10">
    <property type="entry name" value="Transferase(Phosphotransferase) domain 1"/>
    <property type="match status" value="1"/>
</dbReference>
<dbReference type="InterPro" id="IPR008271">
    <property type="entry name" value="Ser/Thr_kinase_AS"/>
</dbReference>
<evidence type="ECO:0000256" key="9">
    <source>
        <dbReference type="PROSITE-ProRule" id="PRU10141"/>
    </source>
</evidence>
<keyword evidence="6 9" id="KW-0067">ATP-binding</keyword>
<evidence type="ECO:0000256" key="8">
    <source>
        <dbReference type="ARBA" id="ARBA00048367"/>
    </source>
</evidence>
<dbReference type="SUPFAM" id="SSF56112">
    <property type="entry name" value="Protein kinase-like (PK-like)"/>
    <property type="match status" value="1"/>
</dbReference>
<name>A0A6A6S9C4_9PLEO</name>
<dbReference type="GO" id="GO:0070985">
    <property type="term" value="C:transcription factor TFIIK complex"/>
    <property type="evidence" value="ECO:0007669"/>
    <property type="project" value="TreeGrafter"/>
</dbReference>
<evidence type="ECO:0000256" key="7">
    <source>
        <dbReference type="ARBA" id="ARBA00047811"/>
    </source>
</evidence>
<evidence type="ECO:0000313" key="14">
    <source>
        <dbReference type="Proteomes" id="UP000799753"/>
    </source>
</evidence>
<dbReference type="Proteomes" id="UP000799753">
    <property type="component" value="Unassembled WGS sequence"/>
</dbReference>
<feature type="compositionally biased region" description="Basic and acidic residues" evidence="11">
    <location>
        <begin position="396"/>
        <end position="410"/>
    </location>
</feature>
<sequence>MGASPAVSPRPGLPPAKPSANASIKAKTLAILNNSRAIGAPDGLSRATSPGGDAQDLAEQMNDDVRNQFVAGTKLGEGTYAVVYRGHFREDPTKLVAIKKMKLNVEYRDGITMDSYREMKYLQELSHPNIISLFAVFTSKDQNISLVLEHLPKGDLEGLWKDSKISYTREDIKAWSAMLCQAVWFCHENYILHRDIKGNNVLIAADNTLKLADFGLARSFSEPGRNMTCNVITRFYRPPELLLGAMHYGGCVDVWSTACVIAELATRNFFLPSETDLQQLTVITDLFGSPTEADWPGVSSLRHWEVNFKSAPPKRPQPLSHWKQRLPLMGEDGIDLLRAMMAMDPSKRLSARETLKHPYWTNMPRPTKKENLPGMGGGEQKMGEDLKRPGGQIDSGRTDKVARKLDFGGK</sequence>
<gene>
    <name evidence="13" type="ORF">P280DRAFT_393238</name>
</gene>
<keyword evidence="14" id="KW-1185">Reference proteome</keyword>
<comment type="similarity">
    <text evidence="1">Belongs to the protein kinase superfamily. CMGC Ser/Thr protein kinase family. CDC2/CDKX subfamily.</text>
</comment>
<feature type="region of interest" description="Disordered" evidence="11">
    <location>
        <begin position="1"/>
        <end position="20"/>
    </location>
</feature>
<dbReference type="PANTHER" id="PTHR24056">
    <property type="entry name" value="CELL DIVISION PROTEIN KINASE"/>
    <property type="match status" value="1"/>
</dbReference>
<evidence type="ECO:0000256" key="3">
    <source>
        <dbReference type="ARBA" id="ARBA00022679"/>
    </source>
</evidence>
<comment type="catalytic activity">
    <reaction evidence="7">
        <text>L-threonyl-[protein] + ATP = O-phospho-L-threonyl-[protein] + ADP + H(+)</text>
        <dbReference type="Rhea" id="RHEA:46608"/>
        <dbReference type="Rhea" id="RHEA-COMP:11060"/>
        <dbReference type="Rhea" id="RHEA-COMP:11605"/>
        <dbReference type="ChEBI" id="CHEBI:15378"/>
        <dbReference type="ChEBI" id="CHEBI:30013"/>
        <dbReference type="ChEBI" id="CHEBI:30616"/>
        <dbReference type="ChEBI" id="CHEBI:61977"/>
        <dbReference type="ChEBI" id="CHEBI:456216"/>
        <dbReference type="EC" id="2.7.11.22"/>
    </reaction>
</comment>
<dbReference type="SMART" id="SM00220">
    <property type="entry name" value="S_TKc"/>
    <property type="match status" value="1"/>
</dbReference>
<evidence type="ECO:0000259" key="12">
    <source>
        <dbReference type="PROSITE" id="PS50011"/>
    </source>
</evidence>
<dbReference type="EMBL" id="MU006779">
    <property type="protein sequence ID" value="KAF2644359.1"/>
    <property type="molecule type" value="Genomic_DNA"/>
</dbReference>
<evidence type="ECO:0000313" key="13">
    <source>
        <dbReference type="EMBL" id="KAF2644359.1"/>
    </source>
</evidence>
<dbReference type="PROSITE" id="PS00108">
    <property type="entry name" value="PROTEIN_KINASE_ST"/>
    <property type="match status" value="1"/>
</dbReference>
<feature type="region of interest" description="Disordered" evidence="11">
    <location>
        <begin position="359"/>
        <end position="410"/>
    </location>
</feature>
<reference evidence="13" key="1">
    <citation type="journal article" date="2020" name="Stud. Mycol.">
        <title>101 Dothideomycetes genomes: a test case for predicting lifestyles and emergence of pathogens.</title>
        <authorList>
            <person name="Haridas S."/>
            <person name="Albert R."/>
            <person name="Binder M."/>
            <person name="Bloem J."/>
            <person name="Labutti K."/>
            <person name="Salamov A."/>
            <person name="Andreopoulos B."/>
            <person name="Baker S."/>
            <person name="Barry K."/>
            <person name="Bills G."/>
            <person name="Bluhm B."/>
            <person name="Cannon C."/>
            <person name="Castanera R."/>
            <person name="Culley D."/>
            <person name="Daum C."/>
            <person name="Ezra D."/>
            <person name="Gonzalez J."/>
            <person name="Henrissat B."/>
            <person name="Kuo A."/>
            <person name="Liang C."/>
            <person name="Lipzen A."/>
            <person name="Lutzoni F."/>
            <person name="Magnuson J."/>
            <person name="Mondo S."/>
            <person name="Nolan M."/>
            <person name="Ohm R."/>
            <person name="Pangilinan J."/>
            <person name="Park H.-J."/>
            <person name="Ramirez L."/>
            <person name="Alfaro M."/>
            <person name="Sun H."/>
            <person name="Tritt A."/>
            <person name="Yoshinaga Y."/>
            <person name="Zwiers L.-H."/>
            <person name="Turgeon B."/>
            <person name="Goodwin S."/>
            <person name="Spatafora J."/>
            <person name="Crous P."/>
            <person name="Grigoriev I."/>
        </authorList>
    </citation>
    <scope>NUCLEOTIDE SEQUENCE</scope>
    <source>
        <strain evidence="13">CBS 473.64</strain>
    </source>
</reference>
<dbReference type="OrthoDB" id="1732493at2759"/>
<keyword evidence="2 10" id="KW-0723">Serine/threonine-protein kinase</keyword>
<feature type="domain" description="Protein kinase" evidence="12">
    <location>
        <begin position="69"/>
        <end position="360"/>
    </location>
</feature>
<dbReference type="InterPro" id="IPR011009">
    <property type="entry name" value="Kinase-like_dom_sf"/>
</dbReference>
<evidence type="ECO:0000256" key="2">
    <source>
        <dbReference type="ARBA" id="ARBA00022527"/>
    </source>
</evidence>
<keyword evidence="4 9" id="KW-0547">Nucleotide-binding</keyword>
<dbReference type="GO" id="GO:0008353">
    <property type="term" value="F:RNA polymerase II CTD heptapeptide repeat kinase activity"/>
    <property type="evidence" value="ECO:0007669"/>
    <property type="project" value="TreeGrafter"/>
</dbReference>
<dbReference type="GO" id="GO:0005524">
    <property type="term" value="F:ATP binding"/>
    <property type="evidence" value="ECO:0007669"/>
    <property type="project" value="UniProtKB-UniRule"/>
</dbReference>
<dbReference type="GO" id="GO:0045944">
    <property type="term" value="P:positive regulation of transcription by RNA polymerase II"/>
    <property type="evidence" value="ECO:0007669"/>
    <property type="project" value="TreeGrafter"/>
</dbReference>
<comment type="catalytic activity">
    <reaction evidence="8">
        <text>L-seryl-[protein] + ATP = O-phospho-L-seryl-[protein] + ADP + H(+)</text>
        <dbReference type="Rhea" id="RHEA:17989"/>
        <dbReference type="Rhea" id="RHEA-COMP:9863"/>
        <dbReference type="Rhea" id="RHEA-COMP:11604"/>
        <dbReference type="ChEBI" id="CHEBI:15378"/>
        <dbReference type="ChEBI" id="CHEBI:29999"/>
        <dbReference type="ChEBI" id="CHEBI:30616"/>
        <dbReference type="ChEBI" id="CHEBI:83421"/>
        <dbReference type="ChEBI" id="CHEBI:456216"/>
        <dbReference type="EC" id="2.7.11.22"/>
    </reaction>
</comment>
<dbReference type="AlphaFoldDB" id="A0A6A6S9C4"/>
<evidence type="ECO:0000256" key="10">
    <source>
        <dbReference type="RuleBase" id="RU000304"/>
    </source>
</evidence>
<dbReference type="FunFam" id="1.10.510.10:FF:000624">
    <property type="entry name" value="Mitogen-activated protein kinase"/>
    <property type="match status" value="1"/>
</dbReference>
<dbReference type="Pfam" id="PF00069">
    <property type="entry name" value="Pkinase"/>
    <property type="match status" value="1"/>
</dbReference>
<dbReference type="InterPro" id="IPR017441">
    <property type="entry name" value="Protein_kinase_ATP_BS"/>
</dbReference>
<dbReference type="PROSITE" id="PS00107">
    <property type="entry name" value="PROTEIN_KINASE_ATP"/>
    <property type="match status" value="1"/>
</dbReference>
<dbReference type="PROSITE" id="PS50011">
    <property type="entry name" value="PROTEIN_KINASE_DOM"/>
    <property type="match status" value="1"/>
</dbReference>
<evidence type="ECO:0000256" key="11">
    <source>
        <dbReference type="SAM" id="MobiDB-lite"/>
    </source>
</evidence>
<keyword evidence="5 13" id="KW-0418">Kinase</keyword>
<dbReference type="InterPro" id="IPR000719">
    <property type="entry name" value="Prot_kinase_dom"/>
</dbReference>
<evidence type="ECO:0000256" key="5">
    <source>
        <dbReference type="ARBA" id="ARBA00022777"/>
    </source>
</evidence>
<organism evidence="13 14">
    <name type="scientific">Massarina eburnea CBS 473.64</name>
    <dbReference type="NCBI Taxonomy" id="1395130"/>
    <lineage>
        <taxon>Eukaryota</taxon>
        <taxon>Fungi</taxon>
        <taxon>Dikarya</taxon>
        <taxon>Ascomycota</taxon>
        <taxon>Pezizomycotina</taxon>
        <taxon>Dothideomycetes</taxon>
        <taxon>Pleosporomycetidae</taxon>
        <taxon>Pleosporales</taxon>
        <taxon>Massarineae</taxon>
        <taxon>Massarinaceae</taxon>
        <taxon>Massarina</taxon>
    </lineage>
</organism>
<feature type="binding site" evidence="9">
    <location>
        <position position="100"/>
    </location>
    <ligand>
        <name>ATP</name>
        <dbReference type="ChEBI" id="CHEBI:30616"/>
    </ligand>
</feature>
<evidence type="ECO:0000256" key="4">
    <source>
        <dbReference type="ARBA" id="ARBA00022741"/>
    </source>
</evidence>
<evidence type="ECO:0000256" key="1">
    <source>
        <dbReference type="ARBA" id="ARBA00006485"/>
    </source>
</evidence>
<proteinExistence type="inferred from homology"/>
<dbReference type="InterPro" id="IPR050108">
    <property type="entry name" value="CDK"/>
</dbReference>
<protein>
    <submittedName>
        <fullName evidence="13">Kinase-like protein</fullName>
    </submittedName>
</protein>
<dbReference type="GO" id="GO:0004693">
    <property type="term" value="F:cyclin-dependent protein serine/threonine kinase activity"/>
    <property type="evidence" value="ECO:0007669"/>
    <property type="project" value="UniProtKB-EC"/>
</dbReference>
<dbReference type="GO" id="GO:0005737">
    <property type="term" value="C:cytoplasm"/>
    <property type="evidence" value="ECO:0007669"/>
    <property type="project" value="TreeGrafter"/>
</dbReference>
<accession>A0A6A6S9C4</accession>
<dbReference type="PANTHER" id="PTHR24056:SF0">
    <property type="entry name" value="CYCLIN-DEPENDENT KINASE 7"/>
    <property type="match status" value="1"/>
</dbReference>